<sequence>MPVTRWTGAAVPAPDDDLLKSWDAYDDSAGRLLPAASVAAARVMLAAAPPGAVTPAHPAVFIIGSLLYVADGTKTPAGVFNVNPANAFSGVLYRHWDKTNGRGRPTSDHNTYTWGNGTIVLPVKSLIEFTLDVCVSIVHSDFQTDQQKDVAVGSYYFGFKLDGAGIWQTERQYNRTFATHQLRWVQEVEKGTHTVAYSTSGSYGVDPYWHYDGGVYPGTRFTVASLGATD</sequence>
<protein>
    <submittedName>
        <fullName evidence="1">Uncharacterized protein</fullName>
    </submittedName>
</protein>
<reference evidence="1" key="1">
    <citation type="journal article" date="2021" name="Proc. Natl. Acad. Sci. U.S.A.">
        <title>A Catalog of Tens of Thousands of Viruses from Human Metagenomes Reveals Hidden Associations with Chronic Diseases.</title>
        <authorList>
            <person name="Tisza M.J."/>
            <person name="Buck C.B."/>
        </authorList>
    </citation>
    <scope>NUCLEOTIDE SEQUENCE</scope>
    <source>
        <strain evidence="1">Ctz7e2</strain>
    </source>
</reference>
<organism evidence="1">
    <name type="scientific">Siphoviridae sp. ctz7e2</name>
    <dbReference type="NCBI Taxonomy" id="2826526"/>
    <lineage>
        <taxon>Viruses</taxon>
        <taxon>Duplodnaviria</taxon>
        <taxon>Heunggongvirae</taxon>
        <taxon>Uroviricota</taxon>
        <taxon>Caudoviricetes</taxon>
    </lineage>
</organism>
<name>A0A8S5M3M5_9CAUD</name>
<proteinExistence type="predicted"/>
<evidence type="ECO:0000313" key="1">
    <source>
        <dbReference type="EMBL" id="DAD76842.1"/>
    </source>
</evidence>
<accession>A0A8S5M3M5</accession>
<dbReference type="EMBL" id="BK014810">
    <property type="protein sequence ID" value="DAD76842.1"/>
    <property type="molecule type" value="Genomic_DNA"/>
</dbReference>